<proteinExistence type="inferred from homology"/>
<dbReference type="PANTHER" id="PTHR33911">
    <property type="entry name" value="RRNA-PROCESSING PROTEIN EFG1"/>
    <property type="match status" value="1"/>
</dbReference>
<dbReference type="GO" id="GO:0005730">
    <property type="term" value="C:nucleolus"/>
    <property type="evidence" value="ECO:0007669"/>
    <property type="project" value="UniProtKB-SubCell"/>
</dbReference>
<dbReference type="EMBL" id="JALJOS010000041">
    <property type="protein sequence ID" value="KAK9821037.1"/>
    <property type="molecule type" value="Genomic_DNA"/>
</dbReference>
<dbReference type="Pfam" id="PF10153">
    <property type="entry name" value="Efg1"/>
    <property type="match status" value="1"/>
</dbReference>
<reference evidence="9 10" key="1">
    <citation type="journal article" date="2024" name="Nat. Commun.">
        <title>Phylogenomics reveals the evolutionary origins of lichenization in chlorophyte algae.</title>
        <authorList>
            <person name="Puginier C."/>
            <person name="Libourel C."/>
            <person name="Otte J."/>
            <person name="Skaloud P."/>
            <person name="Haon M."/>
            <person name="Grisel S."/>
            <person name="Petersen M."/>
            <person name="Berrin J.G."/>
            <person name="Delaux P.M."/>
            <person name="Dal Grande F."/>
            <person name="Keller J."/>
        </authorList>
    </citation>
    <scope>NUCLEOTIDE SEQUENCE [LARGE SCALE GENOMIC DNA]</scope>
    <source>
        <strain evidence="9 10">SAG 2145</strain>
    </source>
</reference>
<dbReference type="InterPro" id="IPR050786">
    <property type="entry name" value="EFG1_rRNA-proc"/>
</dbReference>
<name>A0AAW1QHT5_9CHLO</name>
<feature type="region of interest" description="Disordered" evidence="8">
    <location>
        <begin position="1"/>
        <end position="40"/>
    </location>
</feature>
<dbReference type="Proteomes" id="UP001438707">
    <property type="component" value="Unassembled WGS sequence"/>
</dbReference>
<evidence type="ECO:0000256" key="6">
    <source>
        <dbReference type="ARBA" id="ARBA00023054"/>
    </source>
</evidence>
<keyword evidence="6" id="KW-0175">Coiled coil</keyword>
<evidence type="ECO:0000256" key="1">
    <source>
        <dbReference type="ARBA" id="ARBA00004604"/>
    </source>
</evidence>
<evidence type="ECO:0000256" key="2">
    <source>
        <dbReference type="ARBA" id="ARBA00006916"/>
    </source>
</evidence>
<feature type="compositionally biased region" description="Low complexity" evidence="8">
    <location>
        <begin position="577"/>
        <end position="590"/>
    </location>
</feature>
<feature type="compositionally biased region" description="Polar residues" evidence="8">
    <location>
        <begin position="392"/>
        <end position="402"/>
    </location>
</feature>
<accession>A0AAW1QHT5</accession>
<organism evidence="9 10">
    <name type="scientific">Apatococcus lobatus</name>
    <dbReference type="NCBI Taxonomy" id="904363"/>
    <lineage>
        <taxon>Eukaryota</taxon>
        <taxon>Viridiplantae</taxon>
        <taxon>Chlorophyta</taxon>
        <taxon>core chlorophytes</taxon>
        <taxon>Trebouxiophyceae</taxon>
        <taxon>Chlorellales</taxon>
        <taxon>Chlorellaceae</taxon>
        <taxon>Apatococcus</taxon>
    </lineage>
</organism>
<feature type="compositionally biased region" description="Polar residues" evidence="8">
    <location>
        <begin position="467"/>
        <end position="476"/>
    </location>
</feature>
<evidence type="ECO:0000256" key="4">
    <source>
        <dbReference type="ARBA" id="ARBA00019827"/>
    </source>
</evidence>
<sequence length="775" mass="81812">MPGFKGKPGAGSGRPPGKAVLKGKVAKKKAAKPRSAKAQVRDLTRLLQKAVQGTLPIKATKELTARLETLTKEHEKRQLAAREKQMSQRYHKIKFFERRKLERRIGVLRRQLTAATRAPTAKNADVSALQRHLRQTQEDLQYVLFFPPAEKYVSVVKDPGELEGEAREKLESERKRLRGLAFARRAEQAMVNEADEGAGLLGPQQDPLDHHPTQGAGEEQDDFFLQDSDGDAPDSPSAPIVPANSISAAKRPHLTDADALQSSAAATDLIAGNASAPLLPGSSKPTAKRPDSAYCSTSPRVSRVEPDAAEPDGPIVKRLRPHPSAAPSSRNATSSAGIQKPQPLLASKATSPLGAASHGQPVSSSEDLQMTGASDGSFASGSDAKNHVPHLTGSQPHEQMLTSGVVPSFDLDQTYLSGEQPQALLEPVDTQPDKQRSKSRKRLLENIFDDSSASEVDAGTLAGDGNGSQLQSQLNHQQKKTKGRSKAVHPSPAVGGGIQDGGKHLKPGVSQQGEHLQGTHMPTHRLGQNGDPASARSGPAAANLVNIADGKPAISRQAISRQQHVQPAGQHPSEGSQARLARLQALAAAIQRKHQPQQEHHPEAHSRPPSHAAGHPFGMRGNLPGVGKNPGAGHAQFQQGGPPSGLEQPCDEHGKVAKAKGVLQRSDQRAGSSAGRAGVSPKGGAASGREPGGKPHLLAQQTYLAKHKQAQGLKRPHNALKPALILKSLNHKAGSSGAKAGKEGVVVAKADAGTVDGAAKGRTRAEGGRKRRKKK</sequence>
<gene>
    <name evidence="9" type="ORF">WJX74_004569</name>
</gene>
<dbReference type="AlphaFoldDB" id="A0AAW1QHT5"/>
<evidence type="ECO:0000313" key="9">
    <source>
        <dbReference type="EMBL" id="KAK9821037.1"/>
    </source>
</evidence>
<feature type="region of interest" description="Disordered" evidence="8">
    <location>
        <begin position="276"/>
        <end position="538"/>
    </location>
</feature>
<evidence type="ECO:0000313" key="10">
    <source>
        <dbReference type="Proteomes" id="UP001438707"/>
    </source>
</evidence>
<feature type="region of interest" description="Disordered" evidence="8">
    <location>
        <begin position="751"/>
        <end position="775"/>
    </location>
</feature>
<comment type="subcellular location">
    <subcellularLocation>
        <location evidence="1">Nucleus</location>
        <location evidence="1">Nucleolus</location>
    </subcellularLocation>
</comment>
<dbReference type="GO" id="GO:0000462">
    <property type="term" value="P:maturation of SSU-rRNA from tricistronic rRNA transcript (SSU-rRNA, 5.8S rRNA, LSU-rRNA)"/>
    <property type="evidence" value="ECO:0007669"/>
    <property type="project" value="TreeGrafter"/>
</dbReference>
<evidence type="ECO:0000256" key="5">
    <source>
        <dbReference type="ARBA" id="ARBA00022552"/>
    </source>
</evidence>
<feature type="compositionally biased region" description="Low complexity" evidence="8">
    <location>
        <begin position="372"/>
        <end position="383"/>
    </location>
</feature>
<keyword evidence="10" id="KW-1185">Reference proteome</keyword>
<feature type="compositionally biased region" description="Acidic residues" evidence="8">
    <location>
        <begin position="218"/>
        <end position="232"/>
    </location>
</feature>
<feature type="compositionally biased region" description="Polar residues" evidence="8">
    <location>
        <begin position="326"/>
        <end position="337"/>
    </location>
</feature>
<feature type="compositionally biased region" description="Basic and acidic residues" evidence="8">
    <location>
        <begin position="596"/>
        <end position="606"/>
    </location>
</feature>
<evidence type="ECO:0000256" key="8">
    <source>
        <dbReference type="SAM" id="MobiDB-lite"/>
    </source>
</evidence>
<dbReference type="PANTHER" id="PTHR33911:SF1">
    <property type="entry name" value="RRNA-PROCESSING PROTEIN EFG1"/>
    <property type="match status" value="1"/>
</dbReference>
<feature type="compositionally biased region" description="Gly residues" evidence="8">
    <location>
        <begin position="1"/>
        <end position="14"/>
    </location>
</feature>
<feature type="compositionally biased region" description="Basic residues" evidence="8">
    <location>
        <begin position="24"/>
        <end position="35"/>
    </location>
</feature>
<evidence type="ECO:0000256" key="3">
    <source>
        <dbReference type="ARBA" id="ARBA00018689"/>
    </source>
</evidence>
<evidence type="ECO:0000256" key="7">
    <source>
        <dbReference type="ARBA" id="ARBA00023242"/>
    </source>
</evidence>
<protein>
    <recommendedName>
        <fullName evidence="3">rRNA-processing protein EFG1</fullName>
    </recommendedName>
    <alternativeName>
        <fullName evidence="4">rRNA-processing protein efg1</fullName>
    </alternativeName>
</protein>
<keyword evidence="5" id="KW-0698">rRNA processing</keyword>
<feature type="region of interest" description="Disordered" evidence="8">
    <location>
        <begin position="554"/>
        <end position="719"/>
    </location>
</feature>
<comment type="similarity">
    <text evidence="2">Belongs to the EFG1 family.</text>
</comment>
<feature type="compositionally biased region" description="Basic residues" evidence="8">
    <location>
        <begin position="477"/>
        <end position="487"/>
    </location>
</feature>
<feature type="compositionally biased region" description="Basic residues" evidence="8">
    <location>
        <begin position="705"/>
        <end position="718"/>
    </location>
</feature>
<dbReference type="InterPro" id="IPR019310">
    <property type="entry name" value="Efg1"/>
</dbReference>
<comment type="caution">
    <text evidence="9">The sequence shown here is derived from an EMBL/GenBank/DDBJ whole genome shotgun (WGS) entry which is preliminary data.</text>
</comment>
<dbReference type="GO" id="GO:0030688">
    <property type="term" value="C:preribosome, small subunit precursor"/>
    <property type="evidence" value="ECO:0007669"/>
    <property type="project" value="TreeGrafter"/>
</dbReference>
<keyword evidence="7" id="KW-0539">Nucleus</keyword>
<feature type="region of interest" description="Disordered" evidence="8">
    <location>
        <begin position="197"/>
        <end position="249"/>
    </location>
</feature>